<feature type="region of interest" description="Disordered" evidence="1">
    <location>
        <begin position="1"/>
        <end position="20"/>
    </location>
</feature>
<dbReference type="EMBL" id="CP012606">
    <property type="protein sequence ID" value="ANH76804.1"/>
    <property type="molecule type" value="Genomic_DNA"/>
</dbReference>
<protein>
    <submittedName>
        <fullName evidence="2">Uncharacterized protein</fullName>
    </submittedName>
</protein>
<organism evidence="2 3">
    <name type="scientific">Ralstonia insidiosa</name>
    <dbReference type="NCBI Taxonomy" id="190721"/>
    <lineage>
        <taxon>Bacteria</taxon>
        <taxon>Pseudomonadati</taxon>
        <taxon>Pseudomonadota</taxon>
        <taxon>Betaproteobacteria</taxon>
        <taxon>Burkholderiales</taxon>
        <taxon>Burkholderiaceae</taxon>
        <taxon>Ralstonia</taxon>
    </lineage>
</organism>
<dbReference type="AlphaFoldDB" id="A0AAC9BNV2"/>
<name>A0AAC9BNV2_9RALS</name>
<gene>
    <name evidence="2" type="ORF">ACS15_5570</name>
</gene>
<reference evidence="2 3" key="1">
    <citation type="submission" date="2015-09" db="EMBL/GenBank/DDBJ databases">
        <authorList>
            <person name="Xu Y."/>
            <person name="Nagy A."/>
            <person name="Liu N.T."/>
            <person name="Nou X."/>
        </authorList>
    </citation>
    <scope>NUCLEOTIDE SEQUENCE [LARGE SCALE GENOMIC DNA]</scope>
    <source>
        <strain evidence="2 3">FC1138</strain>
    </source>
</reference>
<evidence type="ECO:0000256" key="1">
    <source>
        <dbReference type="SAM" id="MobiDB-lite"/>
    </source>
</evidence>
<dbReference type="KEGG" id="rin:ACS15_5570"/>
<dbReference type="Proteomes" id="UP000077927">
    <property type="component" value="Chromosome 2"/>
</dbReference>
<proteinExistence type="predicted"/>
<evidence type="ECO:0000313" key="2">
    <source>
        <dbReference type="EMBL" id="ANH76804.1"/>
    </source>
</evidence>
<sequence length="623" mass="70515">MHSEPGSKKPGRPKGKNGVVATLEKLTDQSPLPSYLRERAYKYLRTNTGLFSQKKGTSNAAKLAEAGAPRLLMNALQLDEILGGDTSAVVRIMKGEERTEGLQERLKRAEQDIAKRAEIYAYWNQRMSAVKSLLTSGSVDFKEDDLGALLSNHRDVPNTNAPLPFALRAVRQLEHIERRGRPSGPNAEDLLEQAEAYLALNDLPMAGDKAEAALALDSTCAKAWFIRVVAALKQRNAGLARVRRHQLEASEVAEPMSAHERMAYQLADDASDEVWVHQNTLDAVVPEALLNWPTRGRDQYEHLEWRALVRDLLLDQVFQKIKLDGDLGHSRRAFALNGFGPEWYLKYDNVELVVDAPPTDLKSLPLRQNERDALNLLFEEHEHDRSMFFGFGRNDFLVRDFRVLHLRWAMQDSGYEKHWQAWSADAEWLDASILNHAVLAPLWFCHQARHGGVEAVEQTLDRWQARASNRRRELDRRQEMQVRVMAYHYQLARNDFAGCWKTCVEAERSTDGVNPGAGYEHPLEPLIMIPADNAAYWQYLKALTAVFARHASVALQADAAEILADAEHWRTVFRNNNACCWQVAEMYEEGGGDEYPVPPYDIDLTNASSWETPVRITGSVQTS</sequence>
<accession>A0AAC9BNV2</accession>
<evidence type="ECO:0000313" key="3">
    <source>
        <dbReference type="Proteomes" id="UP000077927"/>
    </source>
</evidence>